<evidence type="ECO:0000256" key="1">
    <source>
        <dbReference type="SAM" id="Phobius"/>
    </source>
</evidence>
<keyword evidence="1" id="KW-1133">Transmembrane helix</keyword>
<dbReference type="InterPro" id="IPR029045">
    <property type="entry name" value="ClpP/crotonase-like_dom_sf"/>
</dbReference>
<accession>N0B9P3</accession>
<dbReference type="EMBL" id="CP005587">
    <property type="protein sequence ID" value="AGK57261.1"/>
    <property type="molecule type" value="Genomic_DNA"/>
</dbReference>
<dbReference type="AlphaFoldDB" id="N0B9P3"/>
<evidence type="ECO:0000313" key="3">
    <source>
        <dbReference type="Proteomes" id="UP000005952"/>
    </source>
</evidence>
<keyword evidence="3" id="KW-1185">Reference proteome</keyword>
<proteinExistence type="predicted"/>
<evidence type="ECO:0000313" key="2">
    <source>
        <dbReference type="EMBL" id="AGK57261.1"/>
    </source>
</evidence>
<feature type="transmembrane region" description="Helical" evidence="1">
    <location>
        <begin position="63"/>
        <end position="83"/>
    </location>
</feature>
<feature type="transmembrane region" description="Helical" evidence="1">
    <location>
        <begin position="24"/>
        <end position="43"/>
    </location>
</feature>
<dbReference type="Proteomes" id="UP000005952">
    <property type="component" value="Chromosome"/>
</dbReference>
<evidence type="ECO:0008006" key="4">
    <source>
        <dbReference type="Google" id="ProtNLM"/>
    </source>
</evidence>
<dbReference type="RefSeq" id="WP_015597298.1">
    <property type="nucleotide sequence ID" value="NC_021172.1"/>
</dbReference>
<protein>
    <recommendedName>
        <fullName evidence="4">ATP-dependent Clp protease proteolytic subunit</fullName>
    </recommendedName>
</protein>
<dbReference type="Gene3D" id="3.90.226.10">
    <property type="entry name" value="2-enoyl-CoA Hydratase, Chain A, domain 1"/>
    <property type="match status" value="1"/>
</dbReference>
<gene>
    <name evidence="2" type="ORF">HYPDE_27908</name>
</gene>
<name>N0B9P3_9HYPH</name>
<dbReference type="KEGG" id="hdt:HYPDE_27908"/>
<keyword evidence="1" id="KW-0472">Membrane</keyword>
<dbReference type="eggNOG" id="COG3904">
    <property type="taxonomic scope" value="Bacteria"/>
</dbReference>
<keyword evidence="1" id="KW-0812">Transmembrane</keyword>
<sequence length="259" mass="28231">MLVYFAVTLWVTQWSLQDTPVSRMAQGATGFLLIGTVAIWQLVGMWRASTRERNDGRRWITRWLARAVSALVGVTGFLLLMPFPGGMMSLYRDATDQDWVGLQGHIVSIDDTNLRITGYLAWGVLGEVSRALTANSDIRTVVLNSPGGHVGVGTRLYDEIRSRGLDTYAAEFCASACTLAFLGGTRRIVRPGAKLGFHAVGGESANSIGAGTDKIRSLFQAADIPEPFIQRVFATPSNSAWYPDQKELIGAHVVTDVVR</sequence>
<organism evidence="2 3">
    <name type="scientific">Hyphomicrobium denitrificans 1NES1</name>
    <dbReference type="NCBI Taxonomy" id="670307"/>
    <lineage>
        <taxon>Bacteria</taxon>
        <taxon>Pseudomonadati</taxon>
        <taxon>Pseudomonadota</taxon>
        <taxon>Alphaproteobacteria</taxon>
        <taxon>Hyphomicrobiales</taxon>
        <taxon>Hyphomicrobiaceae</taxon>
        <taxon>Hyphomicrobium</taxon>
    </lineage>
</organism>
<reference evidence="2 3" key="1">
    <citation type="journal article" date="2013" name="Genome Announc.">
        <title>Genome sequences for three denitrifying bacterial strains isolated from a uranium- and nitrate-contaminated subsurface environment.</title>
        <authorList>
            <person name="Venkatramanan R."/>
            <person name="Prakash O."/>
            <person name="Woyke T."/>
            <person name="Chain P."/>
            <person name="Goodwin L.A."/>
            <person name="Watson D."/>
            <person name="Brooks S."/>
            <person name="Kostka J.E."/>
            <person name="Green S.J."/>
        </authorList>
    </citation>
    <scope>NUCLEOTIDE SEQUENCE [LARGE SCALE GENOMIC DNA]</scope>
    <source>
        <strain evidence="2 3">1NES1</strain>
    </source>
</reference>
<dbReference type="HOGENOM" id="CLU_1072722_0_0_5"/>
<dbReference type="SUPFAM" id="SSF52096">
    <property type="entry name" value="ClpP/crotonase"/>
    <property type="match status" value="1"/>
</dbReference>